<name>A0ABY4ZAK1_9ACTN</name>
<gene>
    <name evidence="2" type="ORF">NFX46_21105</name>
</gene>
<feature type="region of interest" description="Disordered" evidence="1">
    <location>
        <begin position="311"/>
        <end position="340"/>
    </location>
</feature>
<organism evidence="2 3">
    <name type="scientific">Streptomyces phaeoluteigriseus</name>
    <dbReference type="NCBI Taxonomy" id="114686"/>
    <lineage>
        <taxon>Bacteria</taxon>
        <taxon>Bacillati</taxon>
        <taxon>Actinomycetota</taxon>
        <taxon>Actinomycetes</taxon>
        <taxon>Kitasatosporales</taxon>
        <taxon>Streptomycetaceae</taxon>
        <taxon>Streptomyces</taxon>
        <taxon>Streptomyces aurantiacus group</taxon>
    </lineage>
</organism>
<dbReference type="Proteomes" id="UP001056374">
    <property type="component" value="Chromosome"/>
</dbReference>
<dbReference type="SUPFAM" id="SSF55469">
    <property type="entry name" value="FMN-dependent nitroreductase-like"/>
    <property type="match status" value="2"/>
</dbReference>
<evidence type="ECO:0000256" key="1">
    <source>
        <dbReference type="SAM" id="MobiDB-lite"/>
    </source>
</evidence>
<protein>
    <submittedName>
        <fullName evidence="2">Nitroreductase family protein</fullName>
    </submittedName>
</protein>
<sequence>MRTQALLDAATVESLLTAAVAAPSIHNTQPWRFRLDADSQVLEVHSAPERTLPLTDPMHRAQYLSVGAAVFNLRLAAVHHGWRPEVKLLPDPHEPGLLAAVRLIGPLGEDDQPSDPGLYEAIARRHSSRMPFTGRPVPEPIVAEMAAAAHAADARLHIPDIAGTRRLLRLTAAAELRNRAHPSRTAETLTWVTAPGSDASYGVPVTALGPPDAAGRMPMRDFTSALPAVRRPALRFERHVQLALLWTPHDRREDWLRAGQALQYVLLTATVHGLRTSLLHQAMEWPDLRAATALPRPKRCHPQLLIRFGYGPEGARTPRGPGHSAARPAGPPATDPQTGSRLRSLTALRPEAHGGRAGGNPYCAGASGSSVARSVSCPW</sequence>
<proteinExistence type="predicted"/>
<dbReference type="PANTHER" id="PTHR23026:SF123">
    <property type="entry name" value="NAD(P)H NITROREDUCTASE RV3131-RELATED"/>
    <property type="match status" value="1"/>
</dbReference>
<accession>A0ABY4ZAK1</accession>
<dbReference type="NCBIfam" id="NF047509">
    <property type="entry name" value="Rv3131_FMN_oxido"/>
    <property type="match status" value="1"/>
</dbReference>
<evidence type="ECO:0000313" key="3">
    <source>
        <dbReference type="Proteomes" id="UP001056374"/>
    </source>
</evidence>
<dbReference type="InterPro" id="IPR050627">
    <property type="entry name" value="Nitroreductase/BluB"/>
</dbReference>
<keyword evidence="3" id="KW-1185">Reference proteome</keyword>
<dbReference type="EMBL" id="CP099468">
    <property type="protein sequence ID" value="USQ85996.1"/>
    <property type="molecule type" value="Genomic_DNA"/>
</dbReference>
<dbReference type="RefSeq" id="WP_252551273.1">
    <property type="nucleotide sequence ID" value="NZ_CP099468.1"/>
</dbReference>
<reference evidence="2" key="1">
    <citation type="submission" date="2022-06" db="EMBL/GenBank/DDBJ databases">
        <title>Complete genome sequence of soil microorganisms Streptomyces sp. Qhu-M197 isolated from Alpine meadows habitats on the Tibetan Plateau.</title>
        <authorList>
            <person name="Zhang B."/>
            <person name="Xiang X."/>
            <person name="Fan J."/>
        </authorList>
    </citation>
    <scope>NUCLEOTIDE SEQUENCE</scope>
    <source>
        <strain evidence="2">Qhu-M197</strain>
    </source>
</reference>
<evidence type="ECO:0000313" key="2">
    <source>
        <dbReference type="EMBL" id="USQ85996.1"/>
    </source>
</evidence>
<dbReference type="PANTHER" id="PTHR23026">
    <property type="entry name" value="NADPH NITROREDUCTASE"/>
    <property type="match status" value="1"/>
</dbReference>
<dbReference type="InterPro" id="IPR000415">
    <property type="entry name" value="Nitroreductase-like"/>
</dbReference>
<dbReference type="Gene3D" id="3.40.109.10">
    <property type="entry name" value="NADH Oxidase"/>
    <property type="match status" value="2"/>
</dbReference>